<keyword evidence="2" id="KW-0503">Monooxygenase</keyword>
<dbReference type="EMBL" id="JBHUCM010000084">
    <property type="protein sequence ID" value="MFD1547831.1"/>
    <property type="molecule type" value="Genomic_DNA"/>
</dbReference>
<reference evidence="3" key="1">
    <citation type="journal article" date="2019" name="Int. J. Syst. Evol. Microbiol.">
        <title>The Global Catalogue of Microorganisms (GCM) 10K type strain sequencing project: providing services to taxonomists for standard genome sequencing and annotation.</title>
        <authorList>
            <consortium name="The Broad Institute Genomics Platform"/>
            <consortium name="The Broad Institute Genome Sequencing Center for Infectious Disease"/>
            <person name="Wu L."/>
            <person name="Ma J."/>
        </authorList>
    </citation>
    <scope>NUCLEOTIDE SEQUENCE [LARGE SCALE GENOMIC DNA]</scope>
    <source>
        <strain evidence="3">CGMCC 1.15399</strain>
    </source>
</reference>
<name>A0ABW4GZZ8_9ACTN</name>
<comment type="caution">
    <text evidence="2">The sequence shown here is derived from an EMBL/GenBank/DDBJ whole genome shotgun (WGS) entry which is preliminary data.</text>
</comment>
<organism evidence="2 3">
    <name type="scientific">Nonomuraea guangzhouensis</name>
    <dbReference type="NCBI Taxonomy" id="1291555"/>
    <lineage>
        <taxon>Bacteria</taxon>
        <taxon>Bacillati</taxon>
        <taxon>Actinomycetota</taxon>
        <taxon>Actinomycetes</taxon>
        <taxon>Streptosporangiales</taxon>
        <taxon>Streptosporangiaceae</taxon>
        <taxon>Nonomuraea</taxon>
    </lineage>
</organism>
<dbReference type="InterPro" id="IPR012078">
    <property type="entry name" value="MP_mOase_hydro"/>
</dbReference>
<accession>A0ABW4GZZ8</accession>
<dbReference type="PIRSF" id="PIRSF000040">
    <property type="entry name" value="MMOH_comp"/>
    <property type="match status" value="1"/>
</dbReference>
<gene>
    <name evidence="2" type="ORF">ACFSJ0_63140</name>
</gene>
<dbReference type="GO" id="GO:0004497">
    <property type="term" value="F:monooxygenase activity"/>
    <property type="evidence" value="ECO:0007669"/>
    <property type="project" value="UniProtKB-KW"/>
</dbReference>
<dbReference type="Proteomes" id="UP001597097">
    <property type="component" value="Unassembled WGS sequence"/>
</dbReference>
<evidence type="ECO:0000313" key="3">
    <source>
        <dbReference type="Proteomes" id="UP001597097"/>
    </source>
</evidence>
<dbReference type="InterPro" id="IPR003430">
    <property type="entry name" value="Phenol_Hydrox"/>
</dbReference>
<evidence type="ECO:0000256" key="1">
    <source>
        <dbReference type="ARBA" id="ARBA00023002"/>
    </source>
</evidence>
<dbReference type="Pfam" id="PF02332">
    <property type="entry name" value="Phenol_Hydrox"/>
    <property type="match status" value="1"/>
</dbReference>
<sequence>MATTRRRTWSLFDGERRRPTEYDIVTRGFHHHFGRRPAPFDLDPGSAINQWYLRHREGSPLQAPDWEGFRDPAQLNYRRYIALQHEREIYAEGVVDSFEADDHDARLDPAWVAVLGRLYLPARFAFHVLQITSEYVGQLAPSTAIMNAALFQGADELRALQWIAYRAKSLSLTHGAALADGKTARALWEDDPAWQPARETLERLLLAYDWGEAFTALNLVVKPAFDTLLKQCFADLALANGDGLTTRLLRDSGTDTARSQDWSSALARYAIAARPENLKTLTIWEDIWRPRAMAAVEGLATLFTTAPKPADPGEVLTAVTATVDRLRSTALTGQNER</sequence>
<keyword evidence="3" id="KW-1185">Reference proteome</keyword>
<dbReference type="RefSeq" id="WP_219536334.1">
    <property type="nucleotide sequence ID" value="NZ_JAHKRM010000029.1"/>
</dbReference>
<evidence type="ECO:0000313" key="2">
    <source>
        <dbReference type="EMBL" id="MFD1547831.1"/>
    </source>
</evidence>
<proteinExistence type="predicted"/>
<keyword evidence="1" id="KW-0560">Oxidoreductase</keyword>
<dbReference type="CDD" id="cd01058">
    <property type="entry name" value="AAMH_B"/>
    <property type="match status" value="1"/>
</dbReference>
<protein>
    <submittedName>
        <fullName evidence="2">Aromatic/alkene monooxygenase hydroxylase subunit beta</fullName>
    </submittedName>
</protein>